<dbReference type="Gene3D" id="3.60.10.10">
    <property type="entry name" value="Endonuclease/exonuclease/phosphatase"/>
    <property type="match status" value="1"/>
</dbReference>
<dbReference type="Proteomes" id="UP000593565">
    <property type="component" value="Unassembled WGS sequence"/>
</dbReference>
<dbReference type="PANTHER" id="PTHR46670">
    <property type="entry name" value="ENDO/EXONUCLEASE/PHOSPHATASE DOMAIN-CONTAINING PROTEIN"/>
    <property type="match status" value="1"/>
</dbReference>
<protein>
    <recommendedName>
        <fullName evidence="1">Endonuclease/exonuclease/phosphatase domain-containing protein</fullName>
    </recommendedName>
</protein>
<dbReference type="SUPFAM" id="SSF56219">
    <property type="entry name" value="DNase I-like"/>
    <property type="match status" value="1"/>
</dbReference>
<proteinExistence type="predicted"/>
<gene>
    <name evidence="2" type="ORF">AMELA_G00085800</name>
</gene>
<sequence length="412" mass="47004">MSKALIVNDIITDQECNLMCLTETWVKPNEYVALNEASPPVYSYVHQPRLTGRGGGVGLIHSENLVVTQKYSHKFNSFEILYTSVNYVATKNKSILLIIIYRPPEPYTEFLSEFADFVSNLVVSVNKALIVGDFNIHFDNLEDPLRTAVVSILDSVGINQNVIGPTHNGGHTLDLILTYGLSIENIEIIPQSEVISDHYLISFIIRIDHNISTSPRYRVKRTFTSATAPSFINDLPETSIRCGSAPDPVELDQATESLESTLHCTLDRVAPLKRKMIREKKLAPWYNGLTRSLKQKSRQLERIWRQTKLEIFQTAWKESLLKYRKSLADAKKIYFSTLIGDNQNNSRFLFNTVAKLTRNKTTSEENTQSFHSSDDFMKFFIYKIENIRDEIQAIKLQPVSNVTNPSDDIYIK</sequence>
<dbReference type="GO" id="GO:0003824">
    <property type="term" value="F:catalytic activity"/>
    <property type="evidence" value="ECO:0007669"/>
    <property type="project" value="InterPro"/>
</dbReference>
<dbReference type="EMBL" id="JAAGNN010000007">
    <property type="protein sequence ID" value="KAF4086634.1"/>
    <property type="molecule type" value="Genomic_DNA"/>
</dbReference>
<accession>A0A7J6AUX1</accession>
<dbReference type="PANTHER" id="PTHR46670:SF3">
    <property type="entry name" value="ENDONUCLEASE_EXONUCLEASE_PHOSPHATASE DOMAIN-CONTAINING PROTEIN"/>
    <property type="match status" value="1"/>
</dbReference>
<comment type="caution">
    <text evidence="2">The sequence shown here is derived from an EMBL/GenBank/DDBJ whole genome shotgun (WGS) entry which is preliminary data.</text>
</comment>
<dbReference type="Pfam" id="PF03372">
    <property type="entry name" value="Exo_endo_phos"/>
    <property type="match status" value="1"/>
</dbReference>
<dbReference type="AlphaFoldDB" id="A0A7J6AUX1"/>
<name>A0A7J6AUX1_AMEME</name>
<keyword evidence="3" id="KW-1185">Reference proteome</keyword>
<feature type="domain" description="Endonuclease/exonuclease/phosphatase" evidence="1">
    <location>
        <begin position="9"/>
        <end position="198"/>
    </location>
</feature>
<evidence type="ECO:0000313" key="3">
    <source>
        <dbReference type="Proteomes" id="UP000593565"/>
    </source>
</evidence>
<dbReference type="InterPro" id="IPR036691">
    <property type="entry name" value="Endo/exonu/phosph_ase_sf"/>
</dbReference>
<evidence type="ECO:0000313" key="2">
    <source>
        <dbReference type="EMBL" id="KAF4086634.1"/>
    </source>
</evidence>
<evidence type="ECO:0000259" key="1">
    <source>
        <dbReference type="Pfam" id="PF03372"/>
    </source>
</evidence>
<organism evidence="2 3">
    <name type="scientific">Ameiurus melas</name>
    <name type="common">Black bullhead</name>
    <name type="synonym">Silurus melas</name>
    <dbReference type="NCBI Taxonomy" id="219545"/>
    <lineage>
        <taxon>Eukaryota</taxon>
        <taxon>Metazoa</taxon>
        <taxon>Chordata</taxon>
        <taxon>Craniata</taxon>
        <taxon>Vertebrata</taxon>
        <taxon>Euteleostomi</taxon>
        <taxon>Actinopterygii</taxon>
        <taxon>Neopterygii</taxon>
        <taxon>Teleostei</taxon>
        <taxon>Ostariophysi</taxon>
        <taxon>Siluriformes</taxon>
        <taxon>Ictaluridae</taxon>
        <taxon>Ameiurus</taxon>
    </lineage>
</organism>
<dbReference type="InterPro" id="IPR005135">
    <property type="entry name" value="Endo/exonuclease/phosphatase"/>
</dbReference>
<reference evidence="2 3" key="1">
    <citation type="submission" date="2020-02" db="EMBL/GenBank/DDBJ databases">
        <title>A chromosome-scale genome assembly of the black bullhead catfish (Ameiurus melas).</title>
        <authorList>
            <person name="Wen M."/>
            <person name="Zham M."/>
            <person name="Cabau C."/>
            <person name="Klopp C."/>
            <person name="Donnadieu C."/>
            <person name="Roques C."/>
            <person name="Bouchez O."/>
            <person name="Lampietro C."/>
            <person name="Jouanno E."/>
            <person name="Herpin A."/>
            <person name="Louis A."/>
            <person name="Berthelot C."/>
            <person name="Parey E."/>
            <person name="Roest-Crollius H."/>
            <person name="Braasch I."/>
            <person name="Postlethwait J."/>
            <person name="Robinson-Rechavi M."/>
            <person name="Echchiki A."/>
            <person name="Begum T."/>
            <person name="Montfort J."/>
            <person name="Schartl M."/>
            <person name="Bobe J."/>
            <person name="Guiguen Y."/>
        </authorList>
    </citation>
    <scope>NUCLEOTIDE SEQUENCE [LARGE SCALE GENOMIC DNA]</scope>
    <source>
        <strain evidence="2">M_S1</strain>
        <tissue evidence="2">Blood</tissue>
    </source>
</reference>